<feature type="compositionally biased region" description="Polar residues" evidence="3">
    <location>
        <begin position="81"/>
        <end position="95"/>
    </location>
</feature>
<sequence length="203" mass="22326">MYHLPPVTTKGENRTPLAACGEQEPCRPTSLLPADWSSGLGLGREDEPLPPGLETLPLRLMQQDCTSVKTLLLRLRRTLQESTETSPASSLQSLPISPCSEKSLPFKDPSREGALLQQLREKEELILRLHSELESAKAALKMKDCQMTDHATQTEHMGPEFPGLQESCRDSPCPGFPPVRHSVPGTAPGSPHNFRPTCFKVPL</sequence>
<dbReference type="EMBL" id="JAURVH010001515">
    <property type="protein sequence ID" value="KAK5932415.1"/>
    <property type="molecule type" value="Genomic_DNA"/>
</dbReference>
<evidence type="ECO:0000256" key="1">
    <source>
        <dbReference type="ARBA" id="ARBA00010949"/>
    </source>
</evidence>
<protein>
    <submittedName>
        <fullName evidence="4">Uncharacterized protein</fullName>
    </submittedName>
</protein>
<evidence type="ECO:0000256" key="2">
    <source>
        <dbReference type="ARBA" id="ARBA00023054"/>
    </source>
</evidence>
<feature type="region of interest" description="Disordered" evidence="3">
    <location>
        <begin position="1"/>
        <end position="32"/>
    </location>
</feature>
<keyword evidence="5" id="KW-1185">Reference proteome</keyword>
<proteinExistence type="inferred from homology"/>
<gene>
    <name evidence="4" type="ORF">CgunFtcFv8_004118</name>
</gene>
<reference evidence="4 5" key="1">
    <citation type="journal article" date="2023" name="Mol. Biol. Evol.">
        <title>Genomics of Secondarily Temperate Adaptation in the Only Non-Antarctic Icefish.</title>
        <authorList>
            <person name="Rivera-Colon A.G."/>
            <person name="Rayamajhi N."/>
            <person name="Minhas B.F."/>
            <person name="Madrigal G."/>
            <person name="Bilyk K.T."/>
            <person name="Yoon V."/>
            <person name="Hune M."/>
            <person name="Gregory S."/>
            <person name="Cheng C.H.C."/>
            <person name="Catchen J.M."/>
        </authorList>
    </citation>
    <scope>NUCLEOTIDE SEQUENCE [LARGE SCALE GENOMIC DNA]</scope>
    <source>
        <tissue evidence="4">White muscle</tissue>
    </source>
</reference>
<dbReference type="AlphaFoldDB" id="A0AAN8E6D4"/>
<name>A0AAN8E6D4_CHAGU</name>
<dbReference type="Proteomes" id="UP001331515">
    <property type="component" value="Unassembled WGS sequence"/>
</dbReference>
<evidence type="ECO:0000256" key="3">
    <source>
        <dbReference type="SAM" id="MobiDB-lite"/>
    </source>
</evidence>
<dbReference type="PANTHER" id="PTHR22461">
    <property type="entry name" value="SERINE-RICH COILED-COIL DOMAIN-CONTAINING PROTEIN 2-RELATED"/>
    <property type="match status" value="1"/>
</dbReference>
<dbReference type="InterPro" id="IPR029627">
    <property type="entry name" value="CCSER"/>
</dbReference>
<evidence type="ECO:0000313" key="4">
    <source>
        <dbReference type="EMBL" id="KAK5932415.1"/>
    </source>
</evidence>
<organism evidence="4 5">
    <name type="scientific">Champsocephalus gunnari</name>
    <name type="common">Mackerel icefish</name>
    <dbReference type="NCBI Taxonomy" id="52237"/>
    <lineage>
        <taxon>Eukaryota</taxon>
        <taxon>Metazoa</taxon>
        <taxon>Chordata</taxon>
        <taxon>Craniata</taxon>
        <taxon>Vertebrata</taxon>
        <taxon>Euteleostomi</taxon>
        <taxon>Actinopterygii</taxon>
        <taxon>Neopterygii</taxon>
        <taxon>Teleostei</taxon>
        <taxon>Neoteleostei</taxon>
        <taxon>Acanthomorphata</taxon>
        <taxon>Eupercaria</taxon>
        <taxon>Perciformes</taxon>
        <taxon>Notothenioidei</taxon>
        <taxon>Channichthyidae</taxon>
        <taxon>Champsocephalus</taxon>
    </lineage>
</organism>
<dbReference type="PANTHER" id="PTHR22461:SF1">
    <property type="entry name" value="SERINE-RICH COILED-COIL DOMAIN-CONTAINING PROTEIN 1"/>
    <property type="match status" value="1"/>
</dbReference>
<feature type="region of interest" description="Disordered" evidence="3">
    <location>
        <begin position="81"/>
        <end position="108"/>
    </location>
</feature>
<comment type="similarity">
    <text evidence="1">Belongs to the CCSER family.</text>
</comment>
<comment type="caution">
    <text evidence="4">The sequence shown here is derived from an EMBL/GenBank/DDBJ whole genome shotgun (WGS) entry which is preliminary data.</text>
</comment>
<evidence type="ECO:0000313" key="5">
    <source>
        <dbReference type="Proteomes" id="UP001331515"/>
    </source>
</evidence>
<keyword evidence="2" id="KW-0175">Coiled coil</keyword>
<accession>A0AAN8E6D4</accession>